<evidence type="ECO:0000313" key="2">
    <source>
        <dbReference type="EMBL" id="CAJ2511991.1"/>
    </source>
</evidence>
<dbReference type="PROSITE" id="PS51186">
    <property type="entry name" value="GNAT"/>
    <property type="match status" value="1"/>
</dbReference>
<evidence type="ECO:0000313" key="3">
    <source>
        <dbReference type="Proteomes" id="UP001295740"/>
    </source>
</evidence>
<dbReference type="Pfam" id="PF00583">
    <property type="entry name" value="Acetyltransf_1"/>
    <property type="match status" value="1"/>
</dbReference>
<dbReference type="Gene3D" id="3.40.630.30">
    <property type="match status" value="1"/>
</dbReference>
<accession>A0AAI8YPB6</accession>
<dbReference type="Proteomes" id="UP001295740">
    <property type="component" value="Unassembled WGS sequence"/>
</dbReference>
<dbReference type="EMBL" id="CAUWAG010000018">
    <property type="protein sequence ID" value="CAJ2511991.1"/>
    <property type="molecule type" value="Genomic_DNA"/>
</dbReference>
<dbReference type="InterPro" id="IPR016181">
    <property type="entry name" value="Acyl_CoA_acyltransferase"/>
</dbReference>
<organism evidence="2 3">
    <name type="scientific">Anthostomella pinea</name>
    <dbReference type="NCBI Taxonomy" id="933095"/>
    <lineage>
        <taxon>Eukaryota</taxon>
        <taxon>Fungi</taxon>
        <taxon>Dikarya</taxon>
        <taxon>Ascomycota</taxon>
        <taxon>Pezizomycotina</taxon>
        <taxon>Sordariomycetes</taxon>
        <taxon>Xylariomycetidae</taxon>
        <taxon>Xylariales</taxon>
        <taxon>Xylariaceae</taxon>
        <taxon>Anthostomella</taxon>
    </lineage>
</organism>
<proteinExistence type="predicted"/>
<dbReference type="InterPro" id="IPR052523">
    <property type="entry name" value="Trichothecene_AcTrans"/>
</dbReference>
<evidence type="ECO:0000259" key="1">
    <source>
        <dbReference type="PROSITE" id="PS51186"/>
    </source>
</evidence>
<dbReference type="PANTHER" id="PTHR42791">
    <property type="entry name" value="GNAT FAMILY ACETYLTRANSFERASE"/>
    <property type="match status" value="1"/>
</dbReference>
<dbReference type="PANTHER" id="PTHR42791:SF2">
    <property type="entry name" value="N-ACETYLTRANSFERASE DOMAIN-CONTAINING PROTEIN"/>
    <property type="match status" value="1"/>
</dbReference>
<protein>
    <submittedName>
        <fullName evidence="2">Uu.00g076160.m01.CDS01</fullName>
    </submittedName>
</protein>
<comment type="caution">
    <text evidence="2">The sequence shown here is derived from an EMBL/GenBank/DDBJ whole genome shotgun (WGS) entry which is preliminary data.</text>
</comment>
<gene>
    <name evidence="2" type="ORF">KHLLAP_LOCUS12459</name>
</gene>
<dbReference type="AlphaFoldDB" id="A0AAI8YPB6"/>
<dbReference type="GO" id="GO:0016747">
    <property type="term" value="F:acyltransferase activity, transferring groups other than amino-acyl groups"/>
    <property type="evidence" value="ECO:0007669"/>
    <property type="project" value="InterPro"/>
</dbReference>
<dbReference type="InterPro" id="IPR000182">
    <property type="entry name" value="GNAT_dom"/>
</dbReference>
<keyword evidence="3" id="KW-1185">Reference proteome</keyword>
<feature type="domain" description="N-acetyltransferase" evidence="1">
    <location>
        <begin position="14"/>
        <end position="226"/>
    </location>
</feature>
<dbReference type="CDD" id="cd04301">
    <property type="entry name" value="NAT_SF"/>
    <property type="match status" value="1"/>
</dbReference>
<name>A0AAI8YPB6_9PEZI</name>
<sequence>MQQEDLLHRPPPGFRVRDAILDDVPDLTRLWYASFNSSHAFWAVMTPDDPATRQWWNEAWTMGIQAGPAVLRTFVVEDLAQDGLIVAFARWNVPQEGGKQDIPLPEFPREWDLELTEALWGGMPRNRAAVMGQRPHWMLEFLGVDPAYQQKGLGFTLVDWGCRQADATGLEVYLDATIKGLPFYKKHFGFQERKALVMPARVDSFGTYELMAGVRPKTLTMRADVEEKHVPTSRVVELVAVQGA</sequence>
<dbReference type="SUPFAM" id="SSF55729">
    <property type="entry name" value="Acyl-CoA N-acyltransferases (Nat)"/>
    <property type="match status" value="1"/>
</dbReference>
<reference evidence="2" key="1">
    <citation type="submission" date="2023-10" db="EMBL/GenBank/DDBJ databases">
        <authorList>
            <person name="Hackl T."/>
        </authorList>
    </citation>
    <scope>NUCLEOTIDE SEQUENCE</scope>
</reference>